<evidence type="ECO:0000313" key="3">
    <source>
        <dbReference type="EMBL" id="AGA69234.1"/>
    </source>
</evidence>
<dbReference type="InterPro" id="IPR050639">
    <property type="entry name" value="SSR_resolvase"/>
</dbReference>
<dbReference type="Pfam" id="PF00239">
    <property type="entry name" value="Resolvase"/>
    <property type="match status" value="1"/>
</dbReference>
<feature type="domain" description="Resolvase/invertase-type recombinase catalytic" evidence="1">
    <location>
        <begin position="38"/>
        <end position="186"/>
    </location>
</feature>
<dbReference type="PROSITE" id="PS51737">
    <property type="entry name" value="RECOMBINASE_DNA_BIND"/>
    <property type="match status" value="1"/>
</dbReference>
<keyword evidence="4" id="KW-1185">Reference proteome</keyword>
<sequence length="536" mass="62131">MKPSINLTDGALAKKLATEAPQVIVIDPIQQIRSNKLRVAAYARVSSDSDDQENSFAAQVKAYTSFIREHEDWDMVDMYADEGITGLRMDKREDFLRLLHDCRRGKIDRILTKSVSRFSRNTRDCLTTIRELKALSVSVYFEKENIDTATMTDELIFTFFAGNAQNESMSISGNMRWSYEHRMKSGKFITCKAPFGYRLVEGRLEIQEQEAEIVRYIFDSYLNGKSKDEIAQEITAMGYPTRDGKKKWQYTTIDYMLKNERYMGDALLQKRYTTNALPFRKKRNNGEQDKYYFKYSHPPILSPEVFEQAQQLNQSRVLPTMSKRSEYPLSQRIRCGECGSSFKRKICRGKIYWICWNHNSGKSNCSITQIPEAEIYGAFLRLYNKLKIHYSIILNPILEQMQTLKRNRNLSNTQVVQINQNIAELTEQNHVLNGLKSRGIIDSALFLSQTGEVNRQIRVLKAEKNKLMEQDEDDSTITETRCLISMLEDSPELLTEFDETIFDSMVELVVAESSERLKFKLINGLKLAETIERTVR</sequence>
<dbReference type="Gene3D" id="3.40.50.1390">
    <property type="entry name" value="Resolvase, N-terminal catalytic domain"/>
    <property type="match status" value="1"/>
</dbReference>
<accession>L0F5X2</accession>
<dbReference type="STRING" id="871963.Desdi_1759"/>
<evidence type="ECO:0000313" key="4">
    <source>
        <dbReference type="Proteomes" id="UP000010797"/>
    </source>
</evidence>
<dbReference type="HOGENOM" id="CLU_010686_0_5_9"/>
<dbReference type="Proteomes" id="UP000010797">
    <property type="component" value="Chromosome"/>
</dbReference>
<dbReference type="SMART" id="SM00857">
    <property type="entry name" value="Resolvase"/>
    <property type="match status" value="1"/>
</dbReference>
<dbReference type="InterPro" id="IPR036162">
    <property type="entry name" value="Resolvase-like_N_sf"/>
</dbReference>
<dbReference type="Pfam" id="PF13408">
    <property type="entry name" value="Zn_ribbon_recom"/>
    <property type="match status" value="1"/>
</dbReference>
<dbReference type="KEGG" id="ddl:Desdi_1759"/>
<organism evidence="3 4">
    <name type="scientific">Desulfitobacterium dichloroeliminans (strain LMG P-21439 / DCA1)</name>
    <dbReference type="NCBI Taxonomy" id="871963"/>
    <lineage>
        <taxon>Bacteria</taxon>
        <taxon>Bacillati</taxon>
        <taxon>Bacillota</taxon>
        <taxon>Clostridia</taxon>
        <taxon>Eubacteriales</taxon>
        <taxon>Desulfitobacteriaceae</taxon>
        <taxon>Desulfitobacterium</taxon>
    </lineage>
</organism>
<dbReference type="EMBL" id="CP003344">
    <property type="protein sequence ID" value="AGA69234.1"/>
    <property type="molecule type" value="Genomic_DNA"/>
</dbReference>
<dbReference type="OrthoDB" id="2048832at2"/>
<dbReference type="AlphaFoldDB" id="L0F5X2"/>
<protein>
    <submittedName>
        <fullName evidence="3">Site-specific recombinase, DNA invertase Pin</fullName>
    </submittedName>
</protein>
<dbReference type="SUPFAM" id="SSF53041">
    <property type="entry name" value="Resolvase-like"/>
    <property type="match status" value="1"/>
</dbReference>
<dbReference type="PROSITE" id="PS51736">
    <property type="entry name" value="RECOMBINASES_3"/>
    <property type="match status" value="1"/>
</dbReference>
<dbReference type="RefSeq" id="WP_015262224.1">
    <property type="nucleotide sequence ID" value="NC_019903.1"/>
</dbReference>
<evidence type="ECO:0000259" key="1">
    <source>
        <dbReference type="PROSITE" id="PS51736"/>
    </source>
</evidence>
<dbReference type="InterPro" id="IPR011109">
    <property type="entry name" value="DNA_bind_recombinase_dom"/>
</dbReference>
<dbReference type="GO" id="GO:0003677">
    <property type="term" value="F:DNA binding"/>
    <property type="evidence" value="ECO:0007669"/>
    <property type="project" value="InterPro"/>
</dbReference>
<dbReference type="PANTHER" id="PTHR30461">
    <property type="entry name" value="DNA-INVERTASE FROM LAMBDOID PROPHAGE"/>
    <property type="match status" value="1"/>
</dbReference>
<dbReference type="CDD" id="cd00338">
    <property type="entry name" value="Ser_Recombinase"/>
    <property type="match status" value="1"/>
</dbReference>
<reference evidence="4" key="1">
    <citation type="submission" date="2012-02" db="EMBL/GenBank/DDBJ databases">
        <title>Complete sequence of Desulfitobacterium dichloroeliminans LMG P-21439.</title>
        <authorList>
            <person name="Lucas S."/>
            <person name="Han J."/>
            <person name="Lapidus A."/>
            <person name="Cheng J.-F."/>
            <person name="Goodwin L."/>
            <person name="Pitluck S."/>
            <person name="Peters L."/>
            <person name="Ovchinnikova G."/>
            <person name="Teshima H."/>
            <person name="Detter J.C."/>
            <person name="Han C."/>
            <person name="Tapia R."/>
            <person name="Land M."/>
            <person name="Hauser L."/>
            <person name="Kyrpides N."/>
            <person name="Ivanova N."/>
            <person name="Pagani I."/>
            <person name="Kruse T."/>
            <person name="de Vos W.M."/>
            <person name="Boon N."/>
            <person name="Smidt H."/>
            <person name="Woyke T."/>
        </authorList>
    </citation>
    <scope>NUCLEOTIDE SEQUENCE [LARGE SCALE GENOMIC DNA]</scope>
    <source>
        <strain evidence="4">LMG P-21439 / DCA1</strain>
    </source>
</reference>
<dbReference type="Pfam" id="PF07508">
    <property type="entry name" value="Recombinase"/>
    <property type="match status" value="1"/>
</dbReference>
<name>L0F5X2_DESDL</name>
<dbReference type="Gene3D" id="3.90.1750.20">
    <property type="entry name" value="Putative Large Serine Recombinase, Chain B, Domain 2"/>
    <property type="match status" value="1"/>
</dbReference>
<evidence type="ECO:0000259" key="2">
    <source>
        <dbReference type="PROSITE" id="PS51737"/>
    </source>
</evidence>
<proteinExistence type="predicted"/>
<gene>
    <name evidence="3" type="ordered locus">Desdi_1759</name>
</gene>
<dbReference type="eggNOG" id="COG1961">
    <property type="taxonomic scope" value="Bacteria"/>
</dbReference>
<dbReference type="PANTHER" id="PTHR30461:SF23">
    <property type="entry name" value="DNA RECOMBINASE-RELATED"/>
    <property type="match status" value="1"/>
</dbReference>
<dbReference type="GO" id="GO:0000150">
    <property type="term" value="F:DNA strand exchange activity"/>
    <property type="evidence" value="ECO:0007669"/>
    <property type="project" value="InterPro"/>
</dbReference>
<dbReference type="InterPro" id="IPR038109">
    <property type="entry name" value="DNA_bind_recomb_sf"/>
</dbReference>
<dbReference type="InterPro" id="IPR025827">
    <property type="entry name" value="Zn_ribbon_recom_dom"/>
</dbReference>
<feature type="domain" description="Recombinase" evidence="2">
    <location>
        <begin position="194"/>
        <end position="319"/>
    </location>
</feature>
<dbReference type="InterPro" id="IPR006119">
    <property type="entry name" value="Resolv_N"/>
</dbReference>